<evidence type="ECO:0000256" key="2">
    <source>
        <dbReference type="ARBA" id="ARBA00023002"/>
    </source>
</evidence>
<accession>A0ABW0W7B9</accession>
<dbReference type="RefSeq" id="WP_379192329.1">
    <property type="nucleotide sequence ID" value="NZ_JBHSOW010000130.1"/>
</dbReference>
<dbReference type="Proteomes" id="UP001596047">
    <property type="component" value="Unassembled WGS sequence"/>
</dbReference>
<dbReference type="InterPro" id="IPR004104">
    <property type="entry name" value="Gfo/Idh/MocA-like_OxRdtase_C"/>
</dbReference>
<organism evidence="5 6">
    <name type="scientific">Paenibacillus solisilvae</name>
    <dbReference type="NCBI Taxonomy" id="2486751"/>
    <lineage>
        <taxon>Bacteria</taxon>
        <taxon>Bacillati</taxon>
        <taxon>Bacillota</taxon>
        <taxon>Bacilli</taxon>
        <taxon>Bacillales</taxon>
        <taxon>Paenibacillaceae</taxon>
        <taxon>Paenibacillus</taxon>
    </lineage>
</organism>
<keyword evidence="6" id="KW-1185">Reference proteome</keyword>
<evidence type="ECO:0000259" key="4">
    <source>
        <dbReference type="Pfam" id="PF02894"/>
    </source>
</evidence>
<dbReference type="PANTHER" id="PTHR43708:SF5">
    <property type="entry name" value="CONSERVED EXPRESSED OXIDOREDUCTASE (EUROFUNG)-RELATED"/>
    <property type="match status" value="1"/>
</dbReference>
<feature type="domain" description="Gfo/Idh/MocA-like oxidoreductase N-terminal" evidence="3">
    <location>
        <begin position="5"/>
        <end position="122"/>
    </location>
</feature>
<evidence type="ECO:0000313" key="5">
    <source>
        <dbReference type="EMBL" id="MFC5653603.1"/>
    </source>
</evidence>
<dbReference type="EMBL" id="JBHSOW010000130">
    <property type="protein sequence ID" value="MFC5653603.1"/>
    <property type="molecule type" value="Genomic_DNA"/>
</dbReference>
<protein>
    <submittedName>
        <fullName evidence="5">Oxidoreductase</fullName>
    </submittedName>
</protein>
<proteinExistence type="inferred from homology"/>
<dbReference type="InterPro" id="IPR036291">
    <property type="entry name" value="NAD(P)-bd_dom_sf"/>
</dbReference>
<dbReference type="InterPro" id="IPR000683">
    <property type="entry name" value="Gfo/Idh/MocA-like_OxRdtase_N"/>
</dbReference>
<dbReference type="Gene3D" id="3.30.360.10">
    <property type="entry name" value="Dihydrodipicolinate Reductase, domain 2"/>
    <property type="match status" value="1"/>
</dbReference>
<evidence type="ECO:0000259" key="3">
    <source>
        <dbReference type="Pfam" id="PF01408"/>
    </source>
</evidence>
<gene>
    <name evidence="5" type="ORF">ACFPYJ_31685</name>
</gene>
<evidence type="ECO:0000313" key="6">
    <source>
        <dbReference type="Proteomes" id="UP001596047"/>
    </source>
</evidence>
<dbReference type="Gene3D" id="3.40.50.720">
    <property type="entry name" value="NAD(P)-binding Rossmann-like Domain"/>
    <property type="match status" value="1"/>
</dbReference>
<comment type="caution">
    <text evidence="5">The sequence shown here is derived from an EMBL/GenBank/DDBJ whole genome shotgun (WGS) entry which is preliminary data.</text>
</comment>
<dbReference type="SUPFAM" id="SSF51735">
    <property type="entry name" value="NAD(P)-binding Rossmann-fold domains"/>
    <property type="match status" value="1"/>
</dbReference>
<dbReference type="PANTHER" id="PTHR43708">
    <property type="entry name" value="CONSERVED EXPRESSED OXIDOREDUCTASE (EUROFUNG)"/>
    <property type="match status" value="1"/>
</dbReference>
<evidence type="ECO:0000256" key="1">
    <source>
        <dbReference type="ARBA" id="ARBA00010928"/>
    </source>
</evidence>
<reference evidence="6" key="1">
    <citation type="journal article" date="2019" name="Int. J. Syst. Evol. Microbiol.">
        <title>The Global Catalogue of Microorganisms (GCM) 10K type strain sequencing project: providing services to taxonomists for standard genome sequencing and annotation.</title>
        <authorList>
            <consortium name="The Broad Institute Genomics Platform"/>
            <consortium name="The Broad Institute Genome Sequencing Center for Infectious Disease"/>
            <person name="Wu L."/>
            <person name="Ma J."/>
        </authorList>
    </citation>
    <scope>NUCLEOTIDE SEQUENCE [LARGE SCALE GENOMIC DNA]</scope>
    <source>
        <strain evidence="6">CGMCC 1.3240</strain>
    </source>
</reference>
<dbReference type="Pfam" id="PF02894">
    <property type="entry name" value="GFO_IDH_MocA_C"/>
    <property type="match status" value="1"/>
</dbReference>
<name>A0ABW0W7B9_9BACL</name>
<dbReference type="InterPro" id="IPR051317">
    <property type="entry name" value="Gfo/Idh/MocA_oxidoreduct"/>
</dbReference>
<comment type="similarity">
    <text evidence="1">Belongs to the Gfo/Idh/MocA family.</text>
</comment>
<sequence length="351" mass="38385">MNKVINVGLIGYGFAGRTFHAPVISSVPELKLAAVVQRSGNTAKEIYPWVQIVRDAGELNADPSIDLVVVTTPSTDHYSFTKAALLAGKHVVVEKPFTTTTAEADELIELAREKGLVLSVFHNRRWDGDFLTLSQVVKQGILGRLTDAEFRWERFSPVANPGRWRDGGGPGTGVFYDLGVHLLDQALSLFGVPRSIAADIRTIRDGAVSDDAFDVTLNYEHGFRLALRSMLLARQPGPRYTLHGSEGTFVKYGEDPQENALKAGLTPGTPGWGTEPESRWAAIETTLGSLRISGRIQTIPGNYQDYFRNVAGAIFGTAELAVRPEEARMAVRLIELGLQSAREQRTVEVTP</sequence>
<dbReference type="NCBIfam" id="NF008607">
    <property type="entry name" value="PRK11579.1"/>
    <property type="match status" value="1"/>
</dbReference>
<dbReference type="Pfam" id="PF01408">
    <property type="entry name" value="GFO_IDH_MocA"/>
    <property type="match status" value="1"/>
</dbReference>
<feature type="domain" description="Gfo/Idh/MocA-like oxidoreductase C-terminal" evidence="4">
    <location>
        <begin position="136"/>
        <end position="349"/>
    </location>
</feature>
<keyword evidence="2" id="KW-0560">Oxidoreductase</keyword>